<comment type="caution">
    <text evidence="2">The sequence shown here is derived from an EMBL/GenBank/DDBJ whole genome shotgun (WGS) entry which is preliminary data.</text>
</comment>
<accession>A0ABW4HVC1</accession>
<dbReference type="EMBL" id="JBHUDE010000147">
    <property type="protein sequence ID" value="MFD1609097.1"/>
    <property type="molecule type" value="Genomic_DNA"/>
</dbReference>
<feature type="domain" description="HTH merR-type" evidence="1">
    <location>
        <begin position="3"/>
        <end position="57"/>
    </location>
</feature>
<evidence type="ECO:0000313" key="3">
    <source>
        <dbReference type="Proteomes" id="UP001597221"/>
    </source>
</evidence>
<protein>
    <submittedName>
        <fullName evidence="2">MerR family transcriptional regulator</fullName>
    </submittedName>
</protein>
<keyword evidence="3" id="KW-1185">Reference proteome</keyword>
<organism evidence="2 3">
    <name type="scientific">Oceanobacillus luteolus</name>
    <dbReference type="NCBI Taxonomy" id="1274358"/>
    <lineage>
        <taxon>Bacteria</taxon>
        <taxon>Bacillati</taxon>
        <taxon>Bacillota</taxon>
        <taxon>Bacilli</taxon>
        <taxon>Bacillales</taxon>
        <taxon>Bacillaceae</taxon>
        <taxon>Oceanobacillus</taxon>
    </lineage>
</organism>
<dbReference type="Proteomes" id="UP001597221">
    <property type="component" value="Unassembled WGS sequence"/>
</dbReference>
<gene>
    <name evidence="2" type="ORF">ACFSBH_15890</name>
</gene>
<dbReference type="SUPFAM" id="SSF46955">
    <property type="entry name" value="Putative DNA-binding domain"/>
    <property type="match status" value="1"/>
</dbReference>
<reference evidence="3" key="1">
    <citation type="journal article" date="2019" name="Int. J. Syst. Evol. Microbiol.">
        <title>The Global Catalogue of Microorganisms (GCM) 10K type strain sequencing project: providing services to taxonomists for standard genome sequencing and annotation.</title>
        <authorList>
            <consortium name="The Broad Institute Genomics Platform"/>
            <consortium name="The Broad Institute Genome Sequencing Center for Infectious Disease"/>
            <person name="Wu L."/>
            <person name="Ma J."/>
        </authorList>
    </citation>
    <scope>NUCLEOTIDE SEQUENCE [LARGE SCALE GENOMIC DNA]</scope>
    <source>
        <strain evidence="3">CGMCC 1.12376</strain>
    </source>
</reference>
<evidence type="ECO:0000259" key="1">
    <source>
        <dbReference type="Pfam" id="PF13411"/>
    </source>
</evidence>
<dbReference type="Pfam" id="PF13411">
    <property type="entry name" value="MerR_1"/>
    <property type="match status" value="1"/>
</dbReference>
<dbReference type="InterPro" id="IPR000551">
    <property type="entry name" value="MerR-type_HTH_dom"/>
</dbReference>
<sequence length="61" mass="7106">MKTIDEVSKELGIDENVLQNWEKKGFLGEVAQINGKKTYNEDQIVRIKFIQQQVKEQLKKG</sequence>
<name>A0ABW4HVC1_9BACI</name>
<dbReference type="Gene3D" id="1.10.1660.10">
    <property type="match status" value="1"/>
</dbReference>
<dbReference type="InterPro" id="IPR009061">
    <property type="entry name" value="DNA-bd_dom_put_sf"/>
</dbReference>
<evidence type="ECO:0000313" key="2">
    <source>
        <dbReference type="EMBL" id="MFD1609097.1"/>
    </source>
</evidence>
<proteinExistence type="predicted"/>
<dbReference type="RefSeq" id="WP_379598540.1">
    <property type="nucleotide sequence ID" value="NZ_JBHUDE010000147.1"/>
</dbReference>